<comment type="caution">
    <text evidence="2">The sequence shown here is derived from an EMBL/GenBank/DDBJ whole genome shotgun (WGS) entry which is preliminary data.</text>
</comment>
<sequence length="367" mass="41730">MSEFLFSFPERPKSPPVEVDPQRIPEFEEFKKTVNYDELDSDEQYDALVNRWPDIETRRMYFQWRIESSGIHQFLNPPPLTAEDFWSRLRDTNFVDRGSVAAWNSMMEFENPPFIRIGVSSYGGIHTTYGINPGRVFLVPNRDNPMDSGGDTLADRGILGLNERVWMPEYGPSGPLTENQHGDPVEDGRARPYQAADEDSDTGFVFAQLGMLCAYDWKRTCSEENSDVDGGLWEETGYAVVLRLDKHGVPRGVYVIWEFFDYEPHSGQNYHAQTATSCGTTLKSIGRLHEHCGEEERFSLAKIAPSLSALGESCILSFESQHQTVREHQLVRAMYVKGLEGDDIVVRQFVPQTEGREDGTAESKEHL</sequence>
<reference evidence="2" key="1">
    <citation type="journal article" date="2020" name="Phytopathology">
        <title>Genome Sequence Resources of Colletotrichum truncatum, C. plurivorum, C. musicola, and C. sojae: Four Species Pathogenic to Soybean (Glycine max).</title>
        <authorList>
            <person name="Rogerio F."/>
            <person name="Boufleur T.R."/>
            <person name="Ciampi-Guillardi M."/>
            <person name="Sukno S.A."/>
            <person name="Thon M.R."/>
            <person name="Massola Junior N.S."/>
            <person name="Baroncelli R."/>
        </authorList>
    </citation>
    <scope>NUCLEOTIDE SEQUENCE</scope>
    <source>
        <strain evidence="2">LFN00145</strain>
    </source>
</reference>
<gene>
    <name evidence="2" type="ORF">CPLU01_14813</name>
</gene>
<name>A0A8H6MXK6_9PEZI</name>
<evidence type="ECO:0000256" key="1">
    <source>
        <dbReference type="SAM" id="MobiDB-lite"/>
    </source>
</evidence>
<proteinExistence type="predicted"/>
<evidence type="ECO:0000313" key="3">
    <source>
        <dbReference type="Proteomes" id="UP000654918"/>
    </source>
</evidence>
<protein>
    <submittedName>
        <fullName evidence="2">Uncharacterized protein</fullName>
    </submittedName>
</protein>
<evidence type="ECO:0000313" key="2">
    <source>
        <dbReference type="EMBL" id="KAF6812764.1"/>
    </source>
</evidence>
<dbReference type="EMBL" id="WIGO01000423">
    <property type="protein sequence ID" value="KAF6812764.1"/>
    <property type="molecule type" value="Genomic_DNA"/>
</dbReference>
<dbReference type="Proteomes" id="UP000654918">
    <property type="component" value="Unassembled WGS sequence"/>
</dbReference>
<keyword evidence="3" id="KW-1185">Reference proteome</keyword>
<dbReference type="AlphaFoldDB" id="A0A8H6MXK6"/>
<organism evidence="2 3">
    <name type="scientific">Colletotrichum plurivorum</name>
    <dbReference type="NCBI Taxonomy" id="2175906"/>
    <lineage>
        <taxon>Eukaryota</taxon>
        <taxon>Fungi</taxon>
        <taxon>Dikarya</taxon>
        <taxon>Ascomycota</taxon>
        <taxon>Pezizomycotina</taxon>
        <taxon>Sordariomycetes</taxon>
        <taxon>Hypocreomycetidae</taxon>
        <taxon>Glomerellales</taxon>
        <taxon>Glomerellaceae</taxon>
        <taxon>Colletotrichum</taxon>
        <taxon>Colletotrichum orchidearum species complex</taxon>
    </lineage>
</organism>
<accession>A0A8H6MXK6</accession>
<feature type="region of interest" description="Disordered" evidence="1">
    <location>
        <begin position="1"/>
        <end position="20"/>
    </location>
</feature>